<feature type="chain" id="PRO_5046381012" description="SGNH hydrolase-type esterase domain-containing protein" evidence="1">
    <location>
        <begin position="19"/>
        <end position="254"/>
    </location>
</feature>
<proteinExistence type="predicted"/>
<sequence>MVSVKLLSLATLVSAVVAQNTTALRYMPFGDSITEITCWRAKLWEKLQGTDYATVNFVGSGKNENNCRDTKYDRDNEGHSGFLAINIANNKQLVGWLQRNPADVITMHLGTNDIVQQNKPVDQIIAAFTTLVQVMRDSNPKMKIVSPLKQVAQIIPMGMGNFNAKIQALNQAITPWAQAQNTTESPVWVVDQYTGYSGSADNRDGIHPNAGGDDKMVGVWWPALLGAFGAARADQVAAAAEAAAGERREMPFMA</sequence>
<dbReference type="InterPro" id="IPR036514">
    <property type="entry name" value="SGNH_hydro_sf"/>
</dbReference>
<dbReference type="SUPFAM" id="SSF52266">
    <property type="entry name" value="SGNH hydrolase"/>
    <property type="match status" value="1"/>
</dbReference>
<name>A0ABR1RFL3_9PEZI</name>
<organism evidence="3 4">
    <name type="scientific">Apiospora marii</name>
    <dbReference type="NCBI Taxonomy" id="335849"/>
    <lineage>
        <taxon>Eukaryota</taxon>
        <taxon>Fungi</taxon>
        <taxon>Dikarya</taxon>
        <taxon>Ascomycota</taxon>
        <taxon>Pezizomycotina</taxon>
        <taxon>Sordariomycetes</taxon>
        <taxon>Xylariomycetidae</taxon>
        <taxon>Amphisphaeriales</taxon>
        <taxon>Apiosporaceae</taxon>
        <taxon>Apiospora</taxon>
    </lineage>
</organism>
<accession>A0ABR1RFL3</accession>
<keyword evidence="4" id="KW-1185">Reference proteome</keyword>
<reference evidence="3 4" key="1">
    <citation type="submission" date="2023-01" db="EMBL/GenBank/DDBJ databases">
        <title>Analysis of 21 Apiospora genomes using comparative genomics revels a genus with tremendous synthesis potential of carbohydrate active enzymes and secondary metabolites.</title>
        <authorList>
            <person name="Sorensen T."/>
        </authorList>
    </citation>
    <scope>NUCLEOTIDE SEQUENCE [LARGE SCALE GENOMIC DNA]</scope>
    <source>
        <strain evidence="3 4">CBS 20057</strain>
    </source>
</reference>
<dbReference type="Gene3D" id="3.40.50.1110">
    <property type="entry name" value="SGNH hydrolase"/>
    <property type="match status" value="1"/>
</dbReference>
<comment type="caution">
    <text evidence="3">The sequence shown here is derived from an EMBL/GenBank/DDBJ whole genome shotgun (WGS) entry which is preliminary data.</text>
</comment>
<dbReference type="CDD" id="cd01833">
    <property type="entry name" value="XynB_like"/>
    <property type="match status" value="1"/>
</dbReference>
<dbReference type="PANTHER" id="PTHR30383:SF2">
    <property type="entry name" value="CELLULOSE-BINDING PROTEIN"/>
    <property type="match status" value="1"/>
</dbReference>
<dbReference type="EMBL" id="JAQQWI010000016">
    <property type="protein sequence ID" value="KAK8009250.1"/>
    <property type="molecule type" value="Genomic_DNA"/>
</dbReference>
<evidence type="ECO:0000313" key="3">
    <source>
        <dbReference type="EMBL" id="KAK8009250.1"/>
    </source>
</evidence>
<feature type="domain" description="SGNH hydrolase-type esterase" evidence="2">
    <location>
        <begin position="29"/>
        <end position="212"/>
    </location>
</feature>
<dbReference type="InterPro" id="IPR051532">
    <property type="entry name" value="Ester_Hydrolysis_Enzymes"/>
</dbReference>
<protein>
    <recommendedName>
        <fullName evidence="2">SGNH hydrolase-type esterase domain-containing protein</fullName>
    </recommendedName>
</protein>
<evidence type="ECO:0000256" key="1">
    <source>
        <dbReference type="SAM" id="SignalP"/>
    </source>
</evidence>
<feature type="signal peptide" evidence="1">
    <location>
        <begin position="1"/>
        <end position="18"/>
    </location>
</feature>
<dbReference type="InterPro" id="IPR013830">
    <property type="entry name" value="SGNH_hydro"/>
</dbReference>
<keyword evidence="1" id="KW-0732">Signal</keyword>
<evidence type="ECO:0000259" key="2">
    <source>
        <dbReference type="Pfam" id="PF13472"/>
    </source>
</evidence>
<evidence type="ECO:0000313" key="4">
    <source>
        <dbReference type="Proteomes" id="UP001396898"/>
    </source>
</evidence>
<gene>
    <name evidence="3" type="ORF">PG991_011801</name>
</gene>
<dbReference type="Proteomes" id="UP001396898">
    <property type="component" value="Unassembled WGS sequence"/>
</dbReference>
<dbReference type="Pfam" id="PF13472">
    <property type="entry name" value="Lipase_GDSL_2"/>
    <property type="match status" value="1"/>
</dbReference>
<dbReference type="PANTHER" id="PTHR30383">
    <property type="entry name" value="THIOESTERASE 1/PROTEASE 1/LYSOPHOSPHOLIPASE L1"/>
    <property type="match status" value="1"/>
</dbReference>